<dbReference type="Pfam" id="PF02602">
    <property type="entry name" value="HEM4"/>
    <property type="match status" value="1"/>
</dbReference>
<dbReference type="InterPro" id="IPR003754">
    <property type="entry name" value="4pyrrol_synth_uPrphyn_synth"/>
</dbReference>
<evidence type="ECO:0000259" key="1">
    <source>
        <dbReference type="Pfam" id="PF02602"/>
    </source>
</evidence>
<protein>
    <submittedName>
        <fullName evidence="2">Uroporphyrinogen-III synthase</fullName>
    </submittedName>
</protein>
<sequence length="220" mass="22679">MPRGPTPTLLLTRPLASSRWLAGRFDGPVVISPVMRIVPLPFDRAALADAPGVVLTSAHAVPAAGPGRGRPAICVGARTAAMARRAGFRVTEGPGDAAGLLPLIAAGPPGLVHPHGRHVAQRLPVPGVAVYDQQALPLTPEARALLQGAGPVILPVFSPRSAGLVADQARDARAPLWLVAISPAAMAAWTGPADRRLLADAPSGRAMEDAIRRIARAEQS</sequence>
<dbReference type="GO" id="GO:0033014">
    <property type="term" value="P:tetrapyrrole biosynthetic process"/>
    <property type="evidence" value="ECO:0007669"/>
    <property type="project" value="InterPro"/>
</dbReference>
<evidence type="ECO:0000313" key="3">
    <source>
        <dbReference type="Proteomes" id="UP000285530"/>
    </source>
</evidence>
<dbReference type="Gene3D" id="3.40.50.10090">
    <property type="match status" value="1"/>
</dbReference>
<dbReference type="SUPFAM" id="SSF69618">
    <property type="entry name" value="HemD-like"/>
    <property type="match status" value="1"/>
</dbReference>
<feature type="domain" description="Tetrapyrrole biosynthesis uroporphyrinogen III synthase" evidence="1">
    <location>
        <begin position="27"/>
        <end position="187"/>
    </location>
</feature>
<comment type="caution">
    <text evidence="2">The sequence shown here is derived from an EMBL/GenBank/DDBJ whole genome shotgun (WGS) entry which is preliminary data.</text>
</comment>
<dbReference type="InterPro" id="IPR036108">
    <property type="entry name" value="4pyrrol_syn_uPrphyn_synt_sf"/>
</dbReference>
<evidence type="ECO:0000313" key="2">
    <source>
        <dbReference type="EMBL" id="RJL02907.1"/>
    </source>
</evidence>
<reference evidence="2 3" key="1">
    <citation type="submission" date="2018-09" db="EMBL/GenBank/DDBJ databases">
        <title>Paracoccus onubensis nov. sp. a moderate halophilic bacterium isolated from Gruta de las Maravillas (Aracena, Spain).</title>
        <authorList>
            <person name="Jurado V."/>
            <person name="Gutierrez-Patricio S."/>
            <person name="Gonzalez-Pimentel J.L."/>
            <person name="Laiz L."/>
            <person name="Saiz-Jimenez C."/>
        </authorList>
    </citation>
    <scope>NUCLEOTIDE SEQUENCE [LARGE SCALE GENOMIC DNA]</scope>
    <source>
        <strain evidence="2 3">DSM 19484</strain>
    </source>
</reference>
<name>A0A418ZUJ1_9RHOB</name>
<proteinExistence type="predicted"/>
<dbReference type="GO" id="GO:0004852">
    <property type="term" value="F:uroporphyrinogen-III synthase activity"/>
    <property type="evidence" value="ECO:0007669"/>
    <property type="project" value="InterPro"/>
</dbReference>
<dbReference type="AlphaFoldDB" id="A0A418ZUJ1"/>
<keyword evidence="3" id="KW-1185">Reference proteome</keyword>
<dbReference type="RefSeq" id="WP_119886570.1">
    <property type="nucleotide sequence ID" value="NZ_CP067169.1"/>
</dbReference>
<accession>A0A418ZUJ1</accession>
<organism evidence="2 3">
    <name type="scientific">Paracoccus aestuarii</name>
    <dbReference type="NCBI Taxonomy" id="453842"/>
    <lineage>
        <taxon>Bacteria</taxon>
        <taxon>Pseudomonadati</taxon>
        <taxon>Pseudomonadota</taxon>
        <taxon>Alphaproteobacteria</taxon>
        <taxon>Rhodobacterales</taxon>
        <taxon>Paracoccaceae</taxon>
        <taxon>Paracoccus</taxon>
    </lineage>
</organism>
<gene>
    <name evidence="2" type="ORF">D3P06_10760</name>
</gene>
<dbReference type="Proteomes" id="UP000285530">
    <property type="component" value="Unassembled WGS sequence"/>
</dbReference>
<dbReference type="OrthoDB" id="7204250at2"/>
<dbReference type="EMBL" id="QZEV01000051">
    <property type="protein sequence ID" value="RJL02907.1"/>
    <property type="molecule type" value="Genomic_DNA"/>
</dbReference>